<protein>
    <submittedName>
        <fullName evidence="1">Uncharacterized protein</fullName>
    </submittedName>
</protein>
<proteinExistence type="predicted"/>
<comment type="caution">
    <text evidence="1">The sequence shown here is derived from an EMBL/GenBank/DDBJ whole genome shotgun (WGS) entry which is preliminary data.</text>
</comment>
<organism evidence="1 2">
    <name type="scientific">Ladona fulva</name>
    <name type="common">Scarce chaser dragonfly</name>
    <name type="synonym">Libellula fulva</name>
    <dbReference type="NCBI Taxonomy" id="123851"/>
    <lineage>
        <taxon>Eukaryota</taxon>
        <taxon>Metazoa</taxon>
        <taxon>Ecdysozoa</taxon>
        <taxon>Arthropoda</taxon>
        <taxon>Hexapoda</taxon>
        <taxon>Insecta</taxon>
        <taxon>Pterygota</taxon>
        <taxon>Palaeoptera</taxon>
        <taxon>Odonata</taxon>
        <taxon>Epiprocta</taxon>
        <taxon>Anisoptera</taxon>
        <taxon>Libelluloidea</taxon>
        <taxon>Libellulidae</taxon>
        <taxon>Ladona</taxon>
    </lineage>
</organism>
<reference evidence="1" key="1">
    <citation type="submission" date="2013-04" db="EMBL/GenBank/DDBJ databases">
        <authorList>
            <person name="Qu J."/>
            <person name="Murali S.C."/>
            <person name="Bandaranaike D."/>
            <person name="Bellair M."/>
            <person name="Blankenburg K."/>
            <person name="Chao H."/>
            <person name="Dinh H."/>
            <person name="Doddapaneni H."/>
            <person name="Downs B."/>
            <person name="Dugan-Rocha S."/>
            <person name="Elkadiri S."/>
            <person name="Gnanaolivu R.D."/>
            <person name="Hernandez B."/>
            <person name="Javaid M."/>
            <person name="Jayaseelan J.C."/>
            <person name="Lee S."/>
            <person name="Li M."/>
            <person name="Ming W."/>
            <person name="Munidasa M."/>
            <person name="Muniz J."/>
            <person name="Nguyen L."/>
            <person name="Ongeri F."/>
            <person name="Osuji N."/>
            <person name="Pu L.-L."/>
            <person name="Puazo M."/>
            <person name="Qu C."/>
            <person name="Quiroz J."/>
            <person name="Raj R."/>
            <person name="Weissenberger G."/>
            <person name="Xin Y."/>
            <person name="Zou X."/>
            <person name="Han Y."/>
            <person name="Richards S."/>
            <person name="Worley K."/>
            <person name="Muzny D."/>
            <person name="Gibbs R."/>
        </authorList>
    </citation>
    <scope>NUCLEOTIDE SEQUENCE</scope>
    <source>
        <strain evidence="1">Sampled in the wild</strain>
    </source>
</reference>
<gene>
    <name evidence="1" type="ORF">J437_LFUL015729</name>
</gene>
<name>A0A8K0KI89_LADFU</name>
<reference evidence="1" key="2">
    <citation type="submission" date="2017-10" db="EMBL/GenBank/DDBJ databases">
        <title>Ladona fulva Genome sequencing and assembly.</title>
        <authorList>
            <person name="Murali S."/>
            <person name="Richards S."/>
            <person name="Bandaranaike D."/>
            <person name="Bellair M."/>
            <person name="Blankenburg K."/>
            <person name="Chao H."/>
            <person name="Dinh H."/>
            <person name="Doddapaneni H."/>
            <person name="Dugan-Rocha S."/>
            <person name="Elkadiri S."/>
            <person name="Gnanaolivu R."/>
            <person name="Hernandez B."/>
            <person name="Skinner E."/>
            <person name="Javaid M."/>
            <person name="Lee S."/>
            <person name="Li M."/>
            <person name="Ming W."/>
            <person name="Munidasa M."/>
            <person name="Muniz J."/>
            <person name="Nguyen L."/>
            <person name="Hughes D."/>
            <person name="Osuji N."/>
            <person name="Pu L.-L."/>
            <person name="Puazo M."/>
            <person name="Qu C."/>
            <person name="Quiroz J."/>
            <person name="Raj R."/>
            <person name="Weissenberger G."/>
            <person name="Xin Y."/>
            <person name="Zou X."/>
            <person name="Han Y."/>
            <person name="Worley K."/>
            <person name="Muzny D."/>
            <person name="Gibbs R."/>
        </authorList>
    </citation>
    <scope>NUCLEOTIDE SEQUENCE</scope>
    <source>
        <strain evidence="1">Sampled in the wild</strain>
    </source>
</reference>
<evidence type="ECO:0000313" key="1">
    <source>
        <dbReference type="EMBL" id="KAG8235502.1"/>
    </source>
</evidence>
<keyword evidence="2" id="KW-1185">Reference proteome</keyword>
<dbReference type="AlphaFoldDB" id="A0A8K0KI89"/>
<sequence>MPFTCDQTRVELLALLQQRVTVLPLTLTVKSHRTRLGACEEIRTPSITKERWASCVMHAEQLQDEDFRKEIAREYILKPIVIDLAED</sequence>
<accession>A0A8K0KI89</accession>
<dbReference type="Proteomes" id="UP000792457">
    <property type="component" value="Unassembled WGS sequence"/>
</dbReference>
<dbReference type="EMBL" id="KZ308916">
    <property type="protein sequence ID" value="KAG8235502.1"/>
    <property type="molecule type" value="Genomic_DNA"/>
</dbReference>
<evidence type="ECO:0000313" key="2">
    <source>
        <dbReference type="Proteomes" id="UP000792457"/>
    </source>
</evidence>
<dbReference type="OrthoDB" id="7460492at2759"/>